<reference evidence="1" key="1">
    <citation type="submission" date="2021-06" db="EMBL/GenBank/DDBJ databases">
        <authorList>
            <person name="Kallberg Y."/>
            <person name="Tangrot J."/>
            <person name="Rosling A."/>
        </authorList>
    </citation>
    <scope>NUCLEOTIDE SEQUENCE</scope>
    <source>
        <strain evidence="1">IA702</strain>
    </source>
</reference>
<name>A0A9N9HAB3_9GLOM</name>
<organism evidence="1 2">
    <name type="scientific">Paraglomus occultum</name>
    <dbReference type="NCBI Taxonomy" id="144539"/>
    <lineage>
        <taxon>Eukaryota</taxon>
        <taxon>Fungi</taxon>
        <taxon>Fungi incertae sedis</taxon>
        <taxon>Mucoromycota</taxon>
        <taxon>Glomeromycotina</taxon>
        <taxon>Glomeromycetes</taxon>
        <taxon>Paraglomerales</taxon>
        <taxon>Paraglomeraceae</taxon>
        <taxon>Paraglomus</taxon>
    </lineage>
</organism>
<evidence type="ECO:0000313" key="1">
    <source>
        <dbReference type="EMBL" id="CAG8668976.1"/>
    </source>
</evidence>
<gene>
    <name evidence="1" type="ORF">POCULU_LOCUS10858</name>
</gene>
<comment type="caution">
    <text evidence="1">The sequence shown here is derived from an EMBL/GenBank/DDBJ whole genome shotgun (WGS) entry which is preliminary data.</text>
</comment>
<proteinExistence type="predicted"/>
<dbReference type="EMBL" id="CAJVPJ010006466">
    <property type="protein sequence ID" value="CAG8668976.1"/>
    <property type="molecule type" value="Genomic_DNA"/>
</dbReference>
<feature type="non-terminal residue" evidence="1">
    <location>
        <position position="63"/>
    </location>
</feature>
<dbReference type="Proteomes" id="UP000789572">
    <property type="component" value="Unassembled WGS sequence"/>
</dbReference>
<accession>A0A9N9HAB3</accession>
<keyword evidence="2" id="KW-1185">Reference proteome</keyword>
<protein>
    <submittedName>
        <fullName evidence="1">5625_t:CDS:1</fullName>
    </submittedName>
</protein>
<evidence type="ECO:0000313" key="2">
    <source>
        <dbReference type="Proteomes" id="UP000789572"/>
    </source>
</evidence>
<sequence>MEKKITETENKVLEEKIIDYLEKVERNQLAQKLGIKKKNLLLASKQEYDEANKTQKDYQELIL</sequence>
<dbReference type="AlphaFoldDB" id="A0A9N9HAB3"/>